<sequence length="337" mass="36415">MLPPLYAQPAPPFNAFEFIPSGSQLPSDIPVEGLVTTTSPNAILALINADHVLESSNGYPMRTLLEPGATSFEVTGNLGRNDHQGLKGNFGNGQVRFAYNLGFAQFNLAAGGIWSDNTALRTSSIRVTNPNPDIGGTLTFPNTYKTATTLHGAYVTPEIIARVPGTPLHVTLTGLYFPGEINPNVTTLGGRVRADWLNAFKIGKASFTPYGSYTYVHTKVGRFLEKTVLWDKDSDHVNLVRYGIDAVYRLHPKINLLTRIEGAHRFEGNSNNDQGLNEGVMGGIQGLGQAYTQDWVRGGVGVEGKLGKSLAGIMLNATSQGPVTSYWLSISYKPTFK</sequence>
<evidence type="ECO:0000313" key="3">
    <source>
        <dbReference type="Proteomes" id="UP000183898"/>
    </source>
</evidence>
<dbReference type="AlphaFoldDB" id="A0A1H8HFY7"/>
<reference evidence="2 3" key="1">
    <citation type="submission" date="2016-10" db="EMBL/GenBank/DDBJ databases">
        <authorList>
            <person name="de Groot N.N."/>
        </authorList>
    </citation>
    <scope>NUCLEOTIDE SEQUENCE [LARGE SCALE GENOMIC DNA]</scope>
    <source>
        <strain evidence="2 3">Nl18</strain>
    </source>
</reference>
<organism evidence="2 3">
    <name type="scientific">Nitrosospira multiformis</name>
    <dbReference type="NCBI Taxonomy" id="1231"/>
    <lineage>
        <taxon>Bacteria</taxon>
        <taxon>Pseudomonadati</taxon>
        <taxon>Pseudomonadota</taxon>
        <taxon>Betaproteobacteria</taxon>
        <taxon>Nitrosomonadales</taxon>
        <taxon>Nitrosomonadaceae</taxon>
        <taxon>Nitrosospira</taxon>
    </lineage>
</organism>
<dbReference type="Gene3D" id="2.40.128.130">
    <property type="entry name" value="Autotransporter beta-domain"/>
    <property type="match status" value="1"/>
</dbReference>
<dbReference type="EMBL" id="FOCT01000005">
    <property type="protein sequence ID" value="SEN54468.1"/>
    <property type="molecule type" value="Genomic_DNA"/>
</dbReference>
<dbReference type="InterPro" id="IPR036709">
    <property type="entry name" value="Autotransporte_beta_dom_sf"/>
</dbReference>
<dbReference type="SUPFAM" id="SSF103515">
    <property type="entry name" value="Autotransporter"/>
    <property type="match status" value="1"/>
</dbReference>
<proteinExistence type="predicted"/>
<protein>
    <recommendedName>
        <fullName evidence="1">Autotransporter domain-containing protein</fullName>
    </recommendedName>
</protein>
<gene>
    <name evidence="2" type="ORF">SAMN05216404_105112</name>
</gene>
<evidence type="ECO:0000259" key="1">
    <source>
        <dbReference type="Pfam" id="PF03797"/>
    </source>
</evidence>
<name>A0A1H8HFY7_9PROT</name>
<evidence type="ECO:0000313" key="2">
    <source>
        <dbReference type="EMBL" id="SEN54468.1"/>
    </source>
</evidence>
<accession>A0A1H8HFY7</accession>
<feature type="domain" description="Autotransporter" evidence="1">
    <location>
        <begin position="184"/>
        <end position="310"/>
    </location>
</feature>
<dbReference type="Proteomes" id="UP000183898">
    <property type="component" value="Unassembled WGS sequence"/>
</dbReference>
<dbReference type="Pfam" id="PF03797">
    <property type="entry name" value="Autotransporter"/>
    <property type="match status" value="1"/>
</dbReference>
<dbReference type="InterPro" id="IPR005546">
    <property type="entry name" value="Autotransporte_beta"/>
</dbReference>